<accession>A0A409VTS2</accession>
<reference evidence="1 2" key="1">
    <citation type="journal article" date="2018" name="Evol. Lett.">
        <title>Horizontal gene cluster transfer increased hallucinogenic mushroom diversity.</title>
        <authorList>
            <person name="Reynolds H.T."/>
            <person name="Vijayakumar V."/>
            <person name="Gluck-Thaler E."/>
            <person name="Korotkin H.B."/>
            <person name="Matheny P.B."/>
            <person name="Slot J.C."/>
        </authorList>
    </citation>
    <scope>NUCLEOTIDE SEQUENCE [LARGE SCALE GENOMIC DNA]</scope>
    <source>
        <strain evidence="1 2">2629</strain>
    </source>
</reference>
<organism evidence="1 2">
    <name type="scientific">Panaeolus cyanescens</name>
    <dbReference type="NCBI Taxonomy" id="181874"/>
    <lineage>
        <taxon>Eukaryota</taxon>
        <taxon>Fungi</taxon>
        <taxon>Dikarya</taxon>
        <taxon>Basidiomycota</taxon>
        <taxon>Agaricomycotina</taxon>
        <taxon>Agaricomycetes</taxon>
        <taxon>Agaricomycetidae</taxon>
        <taxon>Agaricales</taxon>
        <taxon>Agaricineae</taxon>
        <taxon>Galeropsidaceae</taxon>
        <taxon>Panaeolus</taxon>
    </lineage>
</organism>
<keyword evidence="2" id="KW-1185">Reference proteome</keyword>
<dbReference type="Proteomes" id="UP000284842">
    <property type="component" value="Unassembled WGS sequence"/>
</dbReference>
<evidence type="ECO:0008006" key="3">
    <source>
        <dbReference type="Google" id="ProtNLM"/>
    </source>
</evidence>
<protein>
    <recommendedName>
        <fullName evidence="3">F-box domain-containing protein</fullName>
    </recommendedName>
</protein>
<name>A0A409VTS2_9AGAR</name>
<comment type="caution">
    <text evidence="1">The sequence shown here is derived from an EMBL/GenBank/DDBJ whole genome shotgun (WGS) entry which is preliminary data.</text>
</comment>
<dbReference type="OrthoDB" id="2745898at2759"/>
<dbReference type="InterPro" id="IPR036047">
    <property type="entry name" value="F-box-like_dom_sf"/>
</dbReference>
<evidence type="ECO:0000313" key="2">
    <source>
        <dbReference type="Proteomes" id="UP000284842"/>
    </source>
</evidence>
<dbReference type="SUPFAM" id="SSF81383">
    <property type="entry name" value="F-box domain"/>
    <property type="match status" value="1"/>
</dbReference>
<proteinExistence type="predicted"/>
<sequence>MPVTVPPGSPPVFRKERPTLPMEIVQLIIDSLAAEWGHQQDLKACALVCKSWLHASRRQIFRDLSIGYRVLATPGSFSAQERRLAKVLDQNPLLGENVRRLYYKGGNMDEEMERVDPLFSAFLSLPRVNRLEIYCVHVDFEKASEHGYHFRAILTHQISTGNLAKLVLTGIDNLPIGNILAMPRLAGLVLYDCGLQTKGRRHLYSPLKFLEFKNKKITTWSLSAFRPCVDLETLVIG</sequence>
<dbReference type="InParanoid" id="A0A409VTS2"/>
<evidence type="ECO:0000313" key="1">
    <source>
        <dbReference type="EMBL" id="PPQ69647.1"/>
    </source>
</evidence>
<gene>
    <name evidence="1" type="ORF">CVT24_001221</name>
</gene>
<dbReference type="AlphaFoldDB" id="A0A409VTS2"/>
<dbReference type="EMBL" id="NHTK01005979">
    <property type="protein sequence ID" value="PPQ69647.1"/>
    <property type="molecule type" value="Genomic_DNA"/>
</dbReference>